<reference evidence="1 2" key="1">
    <citation type="submission" date="2016-04" db="EMBL/GenBank/DDBJ databases">
        <title>Complete genome sequence of Dietzia lutea YIM 80766T, a strain isolated from desert soil in Egypt.</title>
        <authorList>
            <person name="Zhao J."/>
            <person name="Hu B."/>
            <person name="Geng S."/>
            <person name="Nie Y."/>
            <person name="Tang Y."/>
        </authorList>
    </citation>
    <scope>NUCLEOTIDE SEQUENCE [LARGE SCALE GENOMIC DNA]</scope>
    <source>
        <strain evidence="1 2">YIM 80766</strain>
    </source>
</reference>
<gene>
    <name evidence="1" type="ORF">A6035_01735</name>
</gene>
<organism evidence="1 2">
    <name type="scientific">Dietzia lutea</name>
    <dbReference type="NCBI Taxonomy" id="546160"/>
    <lineage>
        <taxon>Bacteria</taxon>
        <taxon>Bacillati</taxon>
        <taxon>Actinomycetota</taxon>
        <taxon>Actinomycetes</taxon>
        <taxon>Mycobacteriales</taxon>
        <taxon>Dietziaceae</taxon>
        <taxon>Dietzia</taxon>
    </lineage>
</organism>
<dbReference type="RefSeq" id="WP_108846365.1">
    <property type="nucleotide sequence ID" value="NZ_CP015449.1"/>
</dbReference>
<dbReference type="KEGG" id="dlu:A6035_01735"/>
<protein>
    <submittedName>
        <fullName evidence="1">Uncharacterized protein</fullName>
    </submittedName>
</protein>
<dbReference type="AlphaFoldDB" id="A0A2S1R475"/>
<accession>A0A2S1R475</accession>
<proteinExistence type="predicted"/>
<evidence type="ECO:0000313" key="2">
    <source>
        <dbReference type="Proteomes" id="UP000244928"/>
    </source>
</evidence>
<keyword evidence="2" id="KW-1185">Reference proteome</keyword>
<sequence length="181" mass="17891">MTVSLELLSRGPSRPDLLEDLVADEATIASTLARWSAPAPVVVAPAADLGLPALEEVSGVLAADTPAIVDVAPGLAGPGPAADHLADLLAVAAHSGVGFGSGLVPRCADVDQVWALLAGAVAAMTGADVRAAIAAPDPARILGLSRSAREAIRDVVTCTLVPDGRVDAVSADLASASPDQG</sequence>
<dbReference type="Proteomes" id="UP000244928">
    <property type="component" value="Chromosome"/>
</dbReference>
<name>A0A2S1R475_9ACTN</name>
<evidence type="ECO:0000313" key="1">
    <source>
        <dbReference type="EMBL" id="AWH91100.1"/>
    </source>
</evidence>
<dbReference type="EMBL" id="CP015449">
    <property type="protein sequence ID" value="AWH91100.1"/>
    <property type="molecule type" value="Genomic_DNA"/>
</dbReference>